<evidence type="ECO:0000313" key="2">
    <source>
        <dbReference type="EMBL" id="TYC09487.1"/>
    </source>
</evidence>
<reference evidence="2 3" key="1">
    <citation type="submission" date="2019-08" db="EMBL/GenBank/DDBJ databases">
        <title>Actinomadura sp. nov. CYP1-5 isolated from mountain soil.</title>
        <authorList>
            <person name="Songsumanus A."/>
            <person name="Kuncharoen N."/>
            <person name="Kudo T."/>
            <person name="Yuki M."/>
            <person name="Igarashi Y."/>
            <person name="Tanasupawat S."/>
        </authorList>
    </citation>
    <scope>NUCLEOTIDE SEQUENCE [LARGE SCALE GENOMIC DNA]</scope>
    <source>
        <strain evidence="2 3">GKU157</strain>
    </source>
</reference>
<comment type="caution">
    <text evidence="2">The sequence shown here is derived from an EMBL/GenBank/DDBJ whole genome shotgun (WGS) entry which is preliminary data.</text>
</comment>
<keyword evidence="2" id="KW-0808">Transferase</keyword>
<accession>A0A5D0TUF7</accession>
<organism evidence="2 3">
    <name type="scientific">Actinomadura syzygii</name>
    <dbReference type="NCBI Taxonomy" id="1427538"/>
    <lineage>
        <taxon>Bacteria</taxon>
        <taxon>Bacillati</taxon>
        <taxon>Actinomycetota</taxon>
        <taxon>Actinomycetes</taxon>
        <taxon>Streptosporangiales</taxon>
        <taxon>Thermomonosporaceae</taxon>
        <taxon>Actinomadura</taxon>
    </lineage>
</organism>
<dbReference type="GO" id="GO:0016740">
    <property type="term" value="F:transferase activity"/>
    <property type="evidence" value="ECO:0007669"/>
    <property type="project" value="UniProtKB-KW"/>
</dbReference>
<feature type="domain" description="Aminoglycoside phosphotransferase" evidence="1">
    <location>
        <begin position="34"/>
        <end position="255"/>
    </location>
</feature>
<sequence length="349" mass="39518">MVGISWARPRDRPAGGFVNWQDLYERARAHSETAAGYYNDNVRVETPDGPVNVRIPIHGADMMDLRPWREDRVLTAIAPHVRHAPRLLHASADPPFQVHEFIVGDVLNDVAPRGVRVPAHVLDDVVRLFTQLTNVPEVPDAPADWPVDGDTTAFAGLLSALTHRVYDTYREQYADLFAALAIPTEPLVPVDDLWQSLTPRPFGCVHADVHRRNMIVSSGQTEFLDWELALWGDPVYDLAVHFHKMGYLPDEGDAVTERWLAAMPSEHTAGWEHDVEAYLTHERIKSAIVDAVRYSQLFAQGGPYPYPEHQLVASMTAKVNAARRYWHHQEDIDTETVEAALRKRRNRRS</sequence>
<dbReference type="InterPro" id="IPR011009">
    <property type="entry name" value="Kinase-like_dom_sf"/>
</dbReference>
<dbReference type="PANTHER" id="PTHR40086">
    <property type="entry name" value="PHOSPHOTRANSFERASE YTMP-RELATED"/>
    <property type="match status" value="1"/>
</dbReference>
<dbReference type="EMBL" id="VSFF01000014">
    <property type="protein sequence ID" value="TYC09487.1"/>
    <property type="molecule type" value="Genomic_DNA"/>
</dbReference>
<dbReference type="Proteomes" id="UP000322634">
    <property type="component" value="Unassembled WGS sequence"/>
</dbReference>
<dbReference type="InterPro" id="IPR002575">
    <property type="entry name" value="Aminoglycoside_PTrfase"/>
</dbReference>
<name>A0A5D0TUF7_9ACTN</name>
<evidence type="ECO:0000313" key="3">
    <source>
        <dbReference type="Proteomes" id="UP000322634"/>
    </source>
</evidence>
<gene>
    <name evidence="2" type="ORF">FXF65_35195</name>
</gene>
<dbReference type="SUPFAM" id="SSF56112">
    <property type="entry name" value="Protein kinase-like (PK-like)"/>
    <property type="match status" value="1"/>
</dbReference>
<dbReference type="OrthoDB" id="3454210at2"/>
<dbReference type="Pfam" id="PF01636">
    <property type="entry name" value="APH"/>
    <property type="match status" value="1"/>
</dbReference>
<dbReference type="Gene3D" id="3.90.1200.10">
    <property type="match status" value="1"/>
</dbReference>
<proteinExistence type="predicted"/>
<dbReference type="PANTHER" id="PTHR40086:SF1">
    <property type="entry name" value="CELL CYCLE REGULATOR CCRZ"/>
    <property type="match status" value="1"/>
</dbReference>
<keyword evidence="3" id="KW-1185">Reference proteome</keyword>
<evidence type="ECO:0000259" key="1">
    <source>
        <dbReference type="Pfam" id="PF01636"/>
    </source>
</evidence>
<dbReference type="AlphaFoldDB" id="A0A5D0TUF7"/>
<protein>
    <submittedName>
        <fullName evidence="2">Aminoglycoside phosphotransferase family protein</fullName>
    </submittedName>
</protein>
<dbReference type="InterPro" id="IPR052077">
    <property type="entry name" value="CcrZ_PhaseVar_Mediator"/>
</dbReference>